<dbReference type="PANTHER" id="PTHR42718:SF42">
    <property type="entry name" value="EXPORT PROTEIN"/>
    <property type="match status" value="1"/>
</dbReference>
<feature type="transmembrane region" description="Helical" evidence="7">
    <location>
        <begin position="448"/>
        <end position="465"/>
    </location>
</feature>
<protein>
    <submittedName>
        <fullName evidence="9">MFS transporter</fullName>
    </submittedName>
</protein>
<evidence type="ECO:0000256" key="3">
    <source>
        <dbReference type="ARBA" id="ARBA00022475"/>
    </source>
</evidence>
<dbReference type="AlphaFoldDB" id="A0A345NSB9"/>
<dbReference type="InterPro" id="IPR004638">
    <property type="entry name" value="EmrB-like"/>
</dbReference>
<dbReference type="PROSITE" id="PS50850">
    <property type="entry name" value="MFS"/>
    <property type="match status" value="1"/>
</dbReference>
<dbReference type="GO" id="GO:0005886">
    <property type="term" value="C:plasma membrane"/>
    <property type="evidence" value="ECO:0007669"/>
    <property type="project" value="UniProtKB-SubCell"/>
</dbReference>
<keyword evidence="2" id="KW-0813">Transport</keyword>
<evidence type="ECO:0000313" key="9">
    <source>
        <dbReference type="EMBL" id="AXH97927.1"/>
    </source>
</evidence>
<feature type="transmembrane region" description="Helical" evidence="7">
    <location>
        <begin position="149"/>
        <end position="169"/>
    </location>
</feature>
<dbReference type="Pfam" id="PF07690">
    <property type="entry name" value="MFS_1"/>
    <property type="match status" value="1"/>
</dbReference>
<reference evidence="9 10" key="1">
    <citation type="submission" date="2018-07" db="EMBL/GenBank/DDBJ databases">
        <title>Complete genome sequencing of Ornithinimicrobium sp. AMA3305.</title>
        <authorList>
            <person name="Bae J.-W."/>
        </authorList>
    </citation>
    <scope>NUCLEOTIDE SEQUENCE [LARGE SCALE GENOMIC DNA]</scope>
    <source>
        <strain evidence="9 10">AMA3305</strain>
    </source>
</reference>
<evidence type="ECO:0000259" key="8">
    <source>
        <dbReference type="PROSITE" id="PS50850"/>
    </source>
</evidence>
<feature type="transmembrane region" description="Helical" evidence="7">
    <location>
        <begin position="181"/>
        <end position="199"/>
    </location>
</feature>
<evidence type="ECO:0000256" key="5">
    <source>
        <dbReference type="ARBA" id="ARBA00022989"/>
    </source>
</evidence>
<organism evidence="9 10">
    <name type="scientific">Ornithinimicrobium avium</name>
    <dbReference type="NCBI Taxonomy" id="2283195"/>
    <lineage>
        <taxon>Bacteria</taxon>
        <taxon>Bacillati</taxon>
        <taxon>Actinomycetota</taxon>
        <taxon>Actinomycetes</taxon>
        <taxon>Micrococcales</taxon>
        <taxon>Ornithinimicrobiaceae</taxon>
        <taxon>Ornithinimicrobium</taxon>
    </lineage>
</organism>
<feature type="transmembrane region" description="Helical" evidence="7">
    <location>
        <begin position="119"/>
        <end position="137"/>
    </location>
</feature>
<evidence type="ECO:0000256" key="6">
    <source>
        <dbReference type="ARBA" id="ARBA00023136"/>
    </source>
</evidence>
<keyword evidence="3" id="KW-1003">Cell membrane</keyword>
<feature type="transmembrane region" description="Helical" evidence="7">
    <location>
        <begin position="253"/>
        <end position="277"/>
    </location>
</feature>
<dbReference type="Gene3D" id="1.20.1250.20">
    <property type="entry name" value="MFS general substrate transporter like domains"/>
    <property type="match status" value="1"/>
</dbReference>
<evidence type="ECO:0000256" key="1">
    <source>
        <dbReference type="ARBA" id="ARBA00004651"/>
    </source>
</evidence>
<accession>A0A345NSB9</accession>
<proteinExistence type="predicted"/>
<keyword evidence="5 7" id="KW-1133">Transmembrane helix</keyword>
<dbReference type="OrthoDB" id="7375466at2"/>
<sequence length="491" mass="51481">MILVDSTIVSVATPALMDAFDASINEVMWVTSSYLLAYAVPLLITGRLGDRVGPRPVYLVGLTVFTLASLWCGLTGDLGLGIGALITARAVQGLGASMMTPQTMAVITRTFPAERRGSAMALWGATAGVATLVGPLLGGVLIDGLGWEWIFFVNVPVGVLGLLLAVRLVPRLETHAHRFDLVGVVLSAVGLFCLVFGIQEGQNYDWGAITGFVSVPLLIITGAVLMVAFVVWQAVTRGEPLVPLRLFGDRNFSMANIAITATGFTVVAMIFPVMIWAQGVRGLSPTMAALLLAPSSVMSFALAPLAGRLTDRVHPRLLVGGGTLALAVGLVMMSRAMTPDAPLWHVLAAQFVLGLASPFIWGPLSTAATRNLPPQRAGAGAGVYNTTRQIGSVLGSAAISVLMEARLAARLGGAPGAPAPGTGEGMTGGAQMPPLVAEQFSRALSESMFLPAAVILVGLLAALFFELPRHMAEQRQGRQGRRHERGRHART</sequence>
<dbReference type="CDD" id="cd17321">
    <property type="entry name" value="MFS_MMR_MDR_like"/>
    <property type="match status" value="1"/>
</dbReference>
<evidence type="ECO:0000256" key="7">
    <source>
        <dbReference type="SAM" id="Phobius"/>
    </source>
</evidence>
<dbReference type="GO" id="GO:0022857">
    <property type="term" value="F:transmembrane transporter activity"/>
    <property type="evidence" value="ECO:0007669"/>
    <property type="project" value="InterPro"/>
</dbReference>
<comment type="subcellular location">
    <subcellularLocation>
        <location evidence="1">Cell membrane</location>
        <topology evidence="1">Multi-pass membrane protein</topology>
    </subcellularLocation>
</comment>
<gene>
    <name evidence="9" type="ORF">DV701_04855</name>
</gene>
<evidence type="ECO:0000313" key="10">
    <source>
        <dbReference type="Proteomes" id="UP000253790"/>
    </source>
</evidence>
<keyword evidence="6 7" id="KW-0472">Membrane</keyword>
<name>A0A345NSB9_9MICO</name>
<dbReference type="InterPro" id="IPR011701">
    <property type="entry name" value="MFS"/>
</dbReference>
<dbReference type="Proteomes" id="UP000253790">
    <property type="component" value="Chromosome"/>
</dbReference>
<evidence type="ECO:0000256" key="4">
    <source>
        <dbReference type="ARBA" id="ARBA00022692"/>
    </source>
</evidence>
<feature type="domain" description="Major facilitator superfamily (MFS) profile" evidence="8">
    <location>
        <begin position="1"/>
        <end position="470"/>
    </location>
</feature>
<feature type="transmembrane region" description="Helical" evidence="7">
    <location>
        <begin position="317"/>
        <end position="337"/>
    </location>
</feature>
<dbReference type="PANTHER" id="PTHR42718">
    <property type="entry name" value="MAJOR FACILITATOR SUPERFAMILY MULTIDRUG TRANSPORTER MFSC"/>
    <property type="match status" value="1"/>
</dbReference>
<feature type="transmembrane region" description="Helical" evidence="7">
    <location>
        <begin position="82"/>
        <end position="107"/>
    </location>
</feature>
<dbReference type="Gene3D" id="1.20.1720.10">
    <property type="entry name" value="Multidrug resistance protein D"/>
    <property type="match status" value="1"/>
</dbReference>
<dbReference type="PRINTS" id="PR01036">
    <property type="entry name" value="TCRTETB"/>
</dbReference>
<feature type="transmembrane region" description="Helical" evidence="7">
    <location>
        <begin position="283"/>
        <end position="305"/>
    </location>
</feature>
<feature type="transmembrane region" description="Helical" evidence="7">
    <location>
        <begin position="57"/>
        <end position="76"/>
    </location>
</feature>
<evidence type="ECO:0000256" key="2">
    <source>
        <dbReference type="ARBA" id="ARBA00022448"/>
    </source>
</evidence>
<dbReference type="NCBIfam" id="TIGR00711">
    <property type="entry name" value="efflux_EmrB"/>
    <property type="match status" value="1"/>
</dbReference>
<dbReference type="InterPro" id="IPR020846">
    <property type="entry name" value="MFS_dom"/>
</dbReference>
<dbReference type="SUPFAM" id="SSF103473">
    <property type="entry name" value="MFS general substrate transporter"/>
    <property type="match status" value="1"/>
</dbReference>
<dbReference type="RefSeq" id="WP_114930771.1">
    <property type="nucleotide sequence ID" value="NZ_CP031229.1"/>
</dbReference>
<feature type="transmembrane region" description="Helical" evidence="7">
    <location>
        <begin position="27"/>
        <end position="45"/>
    </location>
</feature>
<dbReference type="KEGG" id="orn:DV701_04855"/>
<keyword evidence="4 7" id="KW-0812">Transmembrane</keyword>
<dbReference type="EMBL" id="CP031229">
    <property type="protein sequence ID" value="AXH97927.1"/>
    <property type="molecule type" value="Genomic_DNA"/>
</dbReference>
<keyword evidence="10" id="KW-1185">Reference proteome</keyword>
<feature type="transmembrane region" description="Helical" evidence="7">
    <location>
        <begin position="211"/>
        <end position="232"/>
    </location>
</feature>
<dbReference type="InterPro" id="IPR036259">
    <property type="entry name" value="MFS_trans_sf"/>
</dbReference>